<feature type="region of interest" description="Disordered" evidence="1">
    <location>
        <begin position="27"/>
        <end position="47"/>
    </location>
</feature>
<protein>
    <submittedName>
        <fullName evidence="2">Uncharacterized protein</fullName>
    </submittedName>
</protein>
<dbReference type="EMBL" id="UINC01053698">
    <property type="protein sequence ID" value="SVB70530.1"/>
    <property type="molecule type" value="Genomic_DNA"/>
</dbReference>
<sequence>MPEEKVKPSEVPVDIDTSGPEVDVAVEEPKEETVVETKEEEPRITEVKDETVKEIKKEQKEDDTKLEDYSKGVQGRIAKLTRKMREAERREGAAVEYAQALE</sequence>
<organism evidence="2">
    <name type="scientific">marine metagenome</name>
    <dbReference type="NCBI Taxonomy" id="408172"/>
    <lineage>
        <taxon>unclassified sequences</taxon>
        <taxon>metagenomes</taxon>
        <taxon>ecological metagenomes</taxon>
    </lineage>
</organism>
<name>A0A382G5I9_9ZZZZ</name>
<proteinExistence type="predicted"/>
<evidence type="ECO:0000313" key="2">
    <source>
        <dbReference type="EMBL" id="SVB70530.1"/>
    </source>
</evidence>
<reference evidence="2" key="1">
    <citation type="submission" date="2018-05" db="EMBL/GenBank/DDBJ databases">
        <authorList>
            <person name="Lanie J.A."/>
            <person name="Ng W.-L."/>
            <person name="Kazmierczak K.M."/>
            <person name="Andrzejewski T.M."/>
            <person name="Davidsen T.M."/>
            <person name="Wayne K.J."/>
            <person name="Tettelin H."/>
            <person name="Glass J.I."/>
            <person name="Rusch D."/>
            <person name="Podicherti R."/>
            <person name="Tsui H.-C.T."/>
            <person name="Winkler M.E."/>
        </authorList>
    </citation>
    <scope>NUCLEOTIDE SEQUENCE</scope>
</reference>
<dbReference type="AlphaFoldDB" id="A0A382G5I9"/>
<evidence type="ECO:0000256" key="1">
    <source>
        <dbReference type="SAM" id="MobiDB-lite"/>
    </source>
</evidence>
<feature type="non-terminal residue" evidence="2">
    <location>
        <position position="102"/>
    </location>
</feature>
<accession>A0A382G5I9</accession>
<gene>
    <name evidence="2" type="ORF">METZ01_LOCUS223384</name>
</gene>